<dbReference type="SUPFAM" id="SSF51126">
    <property type="entry name" value="Pectin lyase-like"/>
    <property type="match status" value="2"/>
</dbReference>
<dbReference type="AlphaFoldDB" id="A0A382IB78"/>
<evidence type="ECO:0008006" key="2">
    <source>
        <dbReference type="Google" id="ProtNLM"/>
    </source>
</evidence>
<dbReference type="InterPro" id="IPR012334">
    <property type="entry name" value="Pectin_lyas_fold"/>
</dbReference>
<dbReference type="InterPro" id="IPR011050">
    <property type="entry name" value="Pectin_lyase_fold/virulence"/>
</dbReference>
<evidence type="ECO:0000313" key="1">
    <source>
        <dbReference type="EMBL" id="SVB96635.1"/>
    </source>
</evidence>
<protein>
    <recommendedName>
        <fullName evidence="2">DUF1565 domain-containing protein</fullName>
    </recommendedName>
</protein>
<sequence length="443" mass="47963">MKKLLLIALLGCVYGTVINVPSQYATIQEAIDAAVDTDTVLVDQGTYYENLIIQKNITLTSNAIYDDLTDWAERNTFTGEFEVLNENIYSTIIDGSADTNGDSLQSVIFINAPECIEPVIFGFTITGGDGTATIEIIEGEDEDVEIIRYRGGGFLAIDALPEFHYNYIYNNKGTDSSPIHSGGGGDETSGVDLPTLPDHHWGNPRCEGNVDLSYNFYRDNDALYGNTLATTDFTGSIDMTHSIFDVYNCPDTTVAPVWVDIEEEVEVDFAYSDGDLCSITEDVWVSPDGDDYLNTGTSADNAFQTIETALALIDPDSLNAITINLTEGIFSPSTTGESFPILMISNVNLIGQGEEVTIIDAEHTGRVITIENCENNTISDMTIKGGTTGEVIESGGGINIVDSELININNMIFENNTSHNGGAIKIEDAQLNLSSLNIHDNIG</sequence>
<accession>A0A382IB78</accession>
<gene>
    <name evidence="1" type="ORF">METZ01_LOCUS249489</name>
</gene>
<organism evidence="1">
    <name type="scientific">marine metagenome</name>
    <dbReference type="NCBI Taxonomy" id="408172"/>
    <lineage>
        <taxon>unclassified sequences</taxon>
        <taxon>metagenomes</taxon>
        <taxon>ecological metagenomes</taxon>
    </lineage>
</organism>
<feature type="non-terminal residue" evidence="1">
    <location>
        <position position="443"/>
    </location>
</feature>
<dbReference type="Gene3D" id="2.160.20.10">
    <property type="entry name" value="Single-stranded right-handed beta-helix, Pectin lyase-like"/>
    <property type="match status" value="2"/>
</dbReference>
<dbReference type="EMBL" id="UINC01066192">
    <property type="protein sequence ID" value="SVB96635.1"/>
    <property type="molecule type" value="Genomic_DNA"/>
</dbReference>
<name>A0A382IB78_9ZZZZ</name>
<proteinExistence type="predicted"/>
<reference evidence="1" key="1">
    <citation type="submission" date="2018-05" db="EMBL/GenBank/DDBJ databases">
        <authorList>
            <person name="Lanie J.A."/>
            <person name="Ng W.-L."/>
            <person name="Kazmierczak K.M."/>
            <person name="Andrzejewski T.M."/>
            <person name="Davidsen T.M."/>
            <person name="Wayne K.J."/>
            <person name="Tettelin H."/>
            <person name="Glass J.I."/>
            <person name="Rusch D."/>
            <person name="Podicherti R."/>
            <person name="Tsui H.-C.T."/>
            <person name="Winkler M.E."/>
        </authorList>
    </citation>
    <scope>NUCLEOTIDE SEQUENCE</scope>
</reference>